<organism evidence="1">
    <name type="scientific">hydrothermal vent metagenome</name>
    <dbReference type="NCBI Taxonomy" id="652676"/>
    <lineage>
        <taxon>unclassified sequences</taxon>
        <taxon>metagenomes</taxon>
        <taxon>ecological metagenomes</taxon>
    </lineage>
</organism>
<evidence type="ECO:0000313" key="1">
    <source>
        <dbReference type="EMBL" id="VAW14653.1"/>
    </source>
</evidence>
<accession>A0A3B0TET4</accession>
<sequence>MSKIIKVGTILTANITLPFVARVGVANVGPLGRGCGQG</sequence>
<dbReference type="EMBL" id="UOEO01000014">
    <property type="protein sequence ID" value="VAW14653.1"/>
    <property type="molecule type" value="Genomic_DNA"/>
</dbReference>
<protein>
    <submittedName>
        <fullName evidence="1">Uncharacterized protein</fullName>
    </submittedName>
</protein>
<gene>
    <name evidence="1" type="ORF">MNBD_ALPHA12-424</name>
</gene>
<dbReference type="AlphaFoldDB" id="A0A3B0TET4"/>
<reference evidence="1" key="1">
    <citation type="submission" date="2018-06" db="EMBL/GenBank/DDBJ databases">
        <authorList>
            <person name="Zhirakovskaya E."/>
        </authorList>
    </citation>
    <scope>NUCLEOTIDE SEQUENCE</scope>
</reference>
<proteinExistence type="predicted"/>
<name>A0A3B0TET4_9ZZZZ</name>